<feature type="non-terminal residue" evidence="1">
    <location>
        <position position="476"/>
    </location>
</feature>
<name>A0A835G669_SPOEX</name>
<comment type="caution">
    <text evidence="1">The sequence shown here is derived from an EMBL/GenBank/DDBJ whole genome shotgun (WGS) entry which is preliminary data.</text>
</comment>
<keyword evidence="2" id="KW-1185">Reference proteome</keyword>
<evidence type="ECO:0000313" key="1">
    <source>
        <dbReference type="EMBL" id="KAF9406808.1"/>
    </source>
</evidence>
<reference evidence="1" key="1">
    <citation type="submission" date="2020-08" db="EMBL/GenBank/DDBJ databases">
        <title>Spodoptera exigua strain:BAW_Kor-Di-RS1 Genome sequencing and assembly.</title>
        <authorList>
            <person name="Kim J."/>
            <person name="Nam H.Y."/>
            <person name="Kwon M."/>
            <person name="Choi J.H."/>
            <person name="Cho S.R."/>
            <person name="Kim G.-H."/>
        </authorList>
    </citation>
    <scope>NUCLEOTIDE SEQUENCE</scope>
    <source>
        <strain evidence="1">BAW_Kor-Di-RS1</strain>
        <tissue evidence="1">Whole-body</tissue>
    </source>
</reference>
<dbReference type="Proteomes" id="UP000648187">
    <property type="component" value="Unassembled WGS sequence"/>
</dbReference>
<protein>
    <submittedName>
        <fullName evidence="1">Uncharacterized protein</fullName>
    </submittedName>
</protein>
<dbReference type="EMBL" id="JACKWZ010000546">
    <property type="protein sequence ID" value="KAF9406808.1"/>
    <property type="molecule type" value="Genomic_DNA"/>
</dbReference>
<dbReference type="AlphaFoldDB" id="A0A835G669"/>
<proteinExistence type="predicted"/>
<gene>
    <name evidence="1" type="ORF">HW555_012947</name>
</gene>
<organism evidence="1 2">
    <name type="scientific">Spodoptera exigua</name>
    <name type="common">Beet armyworm</name>
    <name type="synonym">Noctua fulgens</name>
    <dbReference type="NCBI Taxonomy" id="7107"/>
    <lineage>
        <taxon>Eukaryota</taxon>
        <taxon>Metazoa</taxon>
        <taxon>Ecdysozoa</taxon>
        <taxon>Arthropoda</taxon>
        <taxon>Hexapoda</taxon>
        <taxon>Insecta</taxon>
        <taxon>Pterygota</taxon>
        <taxon>Neoptera</taxon>
        <taxon>Endopterygota</taxon>
        <taxon>Lepidoptera</taxon>
        <taxon>Glossata</taxon>
        <taxon>Ditrysia</taxon>
        <taxon>Noctuoidea</taxon>
        <taxon>Noctuidae</taxon>
        <taxon>Amphipyrinae</taxon>
        <taxon>Spodoptera</taxon>
    </lineage>
</organism>
<evidence type="ECO:0000313" key="2">
    <source>
        <dbReference type="Proteomes" id="UP000648187"/>
    </source>
</evidence>
<sequence length="476" mass="55444">MAEIGQFHTLYMQLRLNPDKSFEYYRMSIQSFDVLLNLTKDYITKQNTKLRTAIPPEERLTVTLRYLSTGMNFKINKVINSPSSRCFVSISLSQLSYNIFAISSHARFFAVLSGFSLESQRQTLFCTSIINRSVSNILCVRRHCELSAECGAMHKNTCKASTERLCCVINYFKMKPIEIIAIWKALEQDRKRKRRYWVHPLNTKRISSGQFHCLYATLREYPSKFIQFYRMSVESFDELLTIVKCFITKNDTKFRCAITPEERLTITLRAPSTQWPVMGHALQCTIVDHDHLVFTQWRMAHCCLANHLRWTSKSVYRHKVIKKKWRKRRWWMLTIHRNRTRVFKRPIPLDVVKTSIITHSCLLLHNFLRKSKSSRNIYTPPGSTDSYDRNGELIRVGMRVNHEENLLPLQSVPRRPPINATQIRSNFMNYIHQSRLCSGLLDSVLVEVDGSALLEVDGASKLFSTAASDTEHGIMV</sequence>
<accession>A0A835G669</accession>